<proteinExistence type="predicted"/>
<dbReference type="SMART" id="SM00042">
    <property type="entry name" value="CUB"/>
    <property type="match status" value="3"/>
</dbReference>
<dbReference type="InterPro" id="IPR023415">
    <property type="entry name" value="LDLR_class-A_CS"/>
</dbReference>
<feature type="non-terminal residue" evidence="8">
    <location>
        <position position="1"/>
    </location>
</feature>
<dbReference type="CDD" id="cd00041">
    <property type="entry name" value="CUB"/>
    <property type="match status" value="2"/>
</dbReference>
<feature type="non-terminal residue" evidence="8">
    <location>
        <position position="498"/>
    </location>
</feature>
<feature type="disulfide bond" evidence="4">
    <location>
        <begin position="17"/>
        <end position="32"/>
    </location>
</feature>
<protein>
    <submittedName>
        <fullName evidence="8">Uncharacterized protein</fullName>
    </submittedName>
</protein>
<dbReference type="CDD" id="cd00112">
    <property type="entry name" value="LDLa"/>
    <property type="match status" value="1"/>
</dbReference>
<dbReference type="CDD" id="cd00033">
    <property type="entry name" value="CCP"/>
    <property type="match status" value="1"/>
</dbReference>
<comment type="caution">
    <text evidence="5">Lacks conserved residue(s) required for the propagation of feature annotation.</text>
</comment>
<evidence type="ECO:0000313" key="9">
    <source>
        <dbReference type="Proteomes" id="UP000271974"/>
    </source>
</evidence>
<gene>
    <name evidence="8" type="ORF">EGW08_001240</name>
</gene>
<dbReference type="InterPro" id="IPR000859">
    <property type="entry name" value="CUB_dom"/>
</dbReference>
<comment type="caution">
    <text evidence="8">The sequence shown here is derived from an EMBL/GenBank/DDBJ whole genome shotgun (WGS) entry which is preliminary data.</text>
</comment>
<dbReference type="SMART" id="SM00032">
    <property type="entry name" value="CCP"/>
    <property type="match status" value="2"/>
</dbReference>
<keyword evidence="2 4" id="KW-1015">Disulfide bond</keyword>
<dbReference type="SUPFAM" id="SSF49854">
    <property type="entry name" value="Spermadhesin, CUB domain"/>
    <property type="match status" value="3"/>
</dbReference>
<dbReference type="AlphaFoldDB" id="A0A433UBB5"/>
<sequence length="498" mass="54385">GSFHCSNGHCINPNLKCDGQDDCGDRSDELDCPTTCTQKVLVKALGTYTYPESAKNPAPGNVDCILVLEADPGKNIELKIENLSLADGAEELVLLDGGQTLDASREIRRISGNLTSPQYFYSSNNMMILNVLSTSLINAPSFRVTYGPFTLGADILPSNQLVATDEYKELENPLYTDYELGSQDLTYTIKAENPRKTVTVEILEQDLAPDSQVLFRDGDKVTDGLLATLRGSYRGNHYVLSSGRELYFTKQTRLGGKHKGIKIRYKQGCSAQLNQVAGYISSPGFSTSNYPNGMVCRWEVKNPDGSALTIKFDRINISLEDKLEIYDENSMMLKSYSGSAKQDPLRIPSGKFSAVFRATTSFNSEGFNLSFSQDCPEPDLNITSSIISPAASNFYGSSFTVNCTLGSAFLQEEHKNQKQVLMVCGAWGKWNVNTSPKCMSVLCPKAPGLENGYVASSTGSLEYKGTITYECYQGFAITGPKTVTCQSDGTWTALPSCT</sequence>
<dbReference type="PANTHER" id="PTHR24251">
    <property type="entry name" value="OVOCHYMASE-RELATED"/>
    <property type="match status" value="1"/>
</dbReference>
<evidence type="ECO:0000256" key="1">
    <source>
        <dbReference type="ARBA" id="ARBA00022737"/>
    </source>
</evidence>
<evidence type="ECO:0000256" key="4">
    <source>
        <dbReference type="PROSITE-ProRule" id="PRU00124"/>
    </source>
</evidence>
<dbReference type="EMBL" id="RQTK01000020">
    <property type="protein sequence ID" value="RUS91023.1"/>
    <property type="molecule type" value="Genomic_DNA"/>
</dbReference>
<dbReference type="OrthoDB" id="6154373at2759"/>
<evidence type="ECO:0000256" key="5">
    <source>
        <dbReference type="PROSITE-ProRule" id="PRU00302"/>
    </source>
</evidence>
<feature type="domain" description="CUB" evidence="6">
    <location>
        <begin position="269"/>
        <end position="374"/>
    </location>
</feature>
<evidence type="ECO:0000256" key="3">
    <source>
        <dbReference type="PROSITE-ProRule" id="PRU00059"/>
    </source>
</evidence>
<evidence type="ECO:0000256" key="2">
    <source>
        <dbReference type="ARBA" id="ARBA00023157"/>
    </source>
</evidence>
<dbReference type="Pfam" id="PF00057">
    <property type="entry name" value="Ldl_recept_a"/>
    <property type="match status" value="1"/>
</dbReference>
<dbReference type="InterPro" id="IPR000436">
    <property type="entry name" value="Sushi_SCR_CCP_dom"/>
</dbReference>
<feature type="domain" description="CUB" evidence="6">
    <location>
        <begin position="36"/>
        <end position="149"/>
    </location>
</feature>
<evidence type="ECO:0000259" key="6">
    <source>
        <dbReference type="PROSITE" id="PS01180"/>
    </source>
</evidence>
<feature type="disulfide bond" evidence="3">
    <location>
        <begin position="269"/>
        <end position="296"/>
    </location>
</feature>
<evidence type="ECO:0000313" key="8">
    <source>
        <dbReference type="EMBL" id="RUS91023.1"/>
    </source>
</evidence>
<evidence type="ECO:0000259" key="7">
    <source>
        <dbReference type="PROSITE" id="PS50923"/>
    </source>
</evidence>
<dbReference type="PROSITE" id="PS50068">
    <property type="entry name" value="LDLRA_2"/>
    <property type="match status" value="1"/>
</dbReference>
<organism evidence="8 9">
    <name type="scientific">Elysia chlorotica</name>
    <name type="common">Eastern emerald elysia</name>
    <name type="synonym">Sea slug</name>
    <dbReference type="NCBI Taxonomy" id="188477"/>
    <lineage>
        <taxon>Eukaryota</taxon>
        <taxon>Metazoa</taxon>
        <taxon>Spiralia</taxon>
        <taxon>Lophotrochozoa</taxon>
        <taxon>Mollusca</taxon>
        <taxon>Gastropoda</taxon>
        <taxon>Heterobranchia</taxon>
        <taxon>Euthyneura</taxon>
        <taxon>Panpulmonata</taxon>
        <taxon>Sacoglossa</taxon>
        <taxon>Placobranchoidea</taxon>
        <taxon>Plakobranchidae</taxon>
        <taxon>Elysia</taxon>
    </lineage>
</organism>
<name>A0A433UBB5_ELYCH</name>
<dbReference type="SMART" id="SM00192">
    <property type="entry name" value="LDLa"/>
    <property type="match status" value="1"/>
</dbReference>
<keyword evidence="1" id="KW-0677">Repeat</keyword>
<dbReference type="Gene3D" id="2.60.120.290">
    <property type="entry name" value="Spermadhesin, CUB domain"/>
    <property type="match status" value="3"/>
</dbReference>
<accession>A0A433UBB5</accession>
<keyword evidence="9" id="KW-1185">Reference proteome</keyword>
<dbReference type="STRING" id="188477.A0A433UBB5"/>
<dbReference type="Pfam" id="PF00084">
    <property type="entry name" value="Sushi"/>
    <property type="match status" value="1"/>
</dbReference>
<dbReference type="SUPFAM" id="SSF57535">
    <property type="entry name" value="Complement control module/SCR domain"/>
    <property type="match status" value="1"/>
</dbReference>
<dbReference type="PROSITE" id="PS50923">
    <property type="entry name" value="SUSHI"/>
    <property type="match status" value="2"/>
</dbReference>
<dbReference type="InterPro" id="IPR036055">
    <property type="entry name" value="LDL_receptor-like_sf"/>
</dbReference>
<dbReference type="Gene3D" id="2.10.70.10">
    <property type="entry name" value="Complement Module, domain 1"/>
    <property type="match status" value="2"/>
</dbReference>
<feature type="disulfide bond" evidence="4">
    <location>
        <begin position="5"/>
        <end position="23"/>
    </location>
</feature>
<dbReference type="SUPFAM" id="SSF57424">
    <property type="entry name" value="LDL receptor-like module"/>
    <property type="match status" value="1"/>
</dbReference>
<dbReference type="InterPro" id="IPR035976">
    <property type="entry name" value="Sushi/SCR/CCP_sf"/>
</dbReference>
<feature type="domain" description="Sushi" evidence="7">
    <location>
        <begin position="373"/>
        <end position="440"/>
    </location>
</feature>
<dbReference type="PROSITE" id="PS01180">
    <property type="entry name" value="CUB"/>
    <property type="match status" value="2"/>
</dbReference>
<dbReference type="InterPro" id="IPR035914">
    <property type="entry name" value="Sperma_CUB_dom_sf"/>
</dbReference>
<dbReference type="InterPro" id="IPR002172">
    <property type="entry name" value="LDrepeatLR_classA_rpt"/>
</dbReference>
<reference evidence="8 9" key="1">
    <citation type="submission" date="2019-01" db="EMBL/GenBank/DDBJ databases">
        <title>A draft genome assembly of the solar-powered sea slug Elysia chlorotica.</title>
        <authorList>
            <person name="Cai H."/>
            <person name="Li Q."/>
            <person name="Fang X."/>
            <person name="Li J."/>
            <person name="Curtis N.E."/>
            <person name="Altenburger A."/>
            <person name="Shibata T."/>
            <person name="Feng M."/>
            <person name="Maeda T."/>
            <person name="Schwartz J.A."/>
            <person name="Shigenobu S."/>
            <person name="Lundholm N."/>
            <person name="Nishiyama T."/>
            <person name="Yang H."/>
            <person name="Hasebe M."/>
            <person name="Li S."/>
            <person name="Pierce S.K."/>
            <person name="Wang J."/>
        </authorList>
    </citation>
    <scope>NUCLEOTIDE SEQUENCE [LARGE SCALE GENOMIC DNA]</scope>
    <source>
        <strain evidence="8">EC2010</strain>
        <tissue evidence="8">Whole organism of an adult</tissue>
    </source>
</reference>
<feature type="domain" description="Sushi" evidence="7">
    <location>
        <begin position="441"/>
        <end position="498"/>
    </location>
</feature>
<keyword evidence="5" id="KW-0768">Sushi</keyword>
<dbReference type="Gene3D" id="4.10.400.10">
    <property type="entry name" value="Low-density Lipoprotein Receptor"/>
    <property type="match status" value="1"/>
</dbReference>
<dbReference type="Pfam" id="PF00431">
    <property type="entry name" value="CUB"/>
    <property type="match status" value="2"/>
</dbReference>
<dbReference type="PROSITE" id="PS01209">
    <property type="entry name" value="LDLRA_1"/>
    <property type="match status" value="1"/>
</dbReference>
<dbReference type="Proteomes" id="UP000271974">
    <property type="component" value="Unassembled WGS sequence"/>
</dbReference>